<keyword evidence="2" id="KW-0732">Signal</keyword>
<evidence type="ECO:0000313" key="4">
    <source>
        <dbReference type="EMBL" id="SPQ93783.1"/>
    </source>
</evidence>
<dbReference type="AlphaFoldDB" id="A0A0G4J0D7"/>
<sequence length="578" mass="64287">MAPIASAQLFGVVVVIVAACLACGYSRDLNIDVWRNVYAELPGADIAQGAAVSPRSADAAASVLARRACSEFLFRPDLPSATYLVSQIHSMANGNSSRSRMCRHQISTGSVSLRRQVLVLERIMEHDAFDVVMDALMTLINVLGVPGHHAIAIALRKARQASHVWGGHRWVLHYFFILRGLLQRGIAFRPVPPHVRTVLLQQPRFVDEISVSRNFINATDRLLRRHNVSMVNIEVCSIALRNDFPDPHIDADLVRVLVEHGMPLESMVFDAAVGEPLYRIHHAVAYGDARMLNTLLSLGASLTHVSFTTVSFFNQNVNAVEPPTFALDMLLMLVSNASSEQNIKHVLDQFGRTFPNCFIPSNVIRTLVDVIRYQFPKVPARAVVLRSVCRSIATNITDLVIPATFAMPEDDLKVYLSDLVNLLHKDRPTYDDDMLLILSTASPDAVYNGVIKRLPWLLLSNQRFRRFVLDRFKNDPIHRLQFKRLLSRLWPPTSIKAVIATGALANALNAAFIIWKNRKHPMQSGMVDERNRDLVRTSVKVTAALNIAVIGAATGMIIARRTREAFPNASTGTSLPDN</sequence>
<evidence type="ECO:0000313" key="6">
    <source>
        <dbReference type="Proteomes" id="UP000290189"/>
    </source>
</evidence>
<feature type="transmembrane region" description="Helical" evidence="1">
    <location>
        <begin position="497"/>
        <end position="516"/>
    </location>
</feature>
<evidence type="ECO:0000256" key="1">
    <source>
        <dbReference type="SAM" id="Phobius"/>
    </source>
</evidence>
<organism evidence="3 5">
    <name type="scientific">Plasmodiophora brassicae</name>
    <name type="common">Clubroot disease agent</name>
    <dbReference type="NCBI Taxonomy" id="37360"/>
    <lineage>
        <taxon>Eukaryota</taxon>
        <taxon>Sar</taxon>
        <taxon>Rhizaria</taxon>
        <taxon>Endomyxa</taxon>
        <taxon>Phytomyxea</taxon>
        <taxon>Plasmodiophorida</taxon>
        <taxon>Plasmodiophoridae</taxon>
        <taxon>Plasmodiophora</taxon>
    </lineage>
</organism>
<keyword evidence="1" id="KW-0812">Transmembrane</keyword>
<keyword evidence="4" id="KW-0496">Mitochondrion</keyword>
<dbReference type="Proteomes" id="UP000290189">
    <property type="component" value="Unassembled WGS sequence"/>
</dbReference>
<feature type="chain" id="PRO_5035990817" evidence="2">
    <location>
        <begin position="27"/>
        <end position="578"/>
    </location>
</feature>
<geneLocation type="mitochondrion" evidence="4"/>
<gene>
    <name evidence="3" type="ORF">PBRA_001790</name>
    <name evidence="4" type="ORF">PLBR_LOCUS998</name>
</gene>
<keyword evidence="1" id="KW-1133">Transmembrane helix</keyword>
<dbReference type="Proteomes" id="UP000039324">
    <property type="component" value="Unassembled WGS sequence"/>
</dbReference>
<keyword evidence="1" id="KW-0472">Membrane</keyword>
<reference evidence="3 5" key="1">
    <citation type="submission" date="2015-02" db="EMBL/GenBank/DDBJ databases">
        <authorList>
            <person name="Chooi Y.-H."/>
        </authorList>
    </citation>
    <scope>NUCLEOTIDE SEQUENCE [LARGE SCALE GENOMIC DNA]</scope>
    <source>
        <strain evidence="3">E3</strain>
    </source>
</reference>
<evidence type="ECO:0000256" key="2">
    <source>
        <dbReference type="SAM" id="SignalP"/>
    </source>
</evidence>
<feature type="signal peptide" evidence="2">
    <location>
        <begin position="1"/>
        <end position="26"/>
    </location>
</feature>
<evidence type="ECO:0000313" key="3">
    <source>
        <dbReference type="EMBL" id="CEP00736.1"/>
    </source>
</evidence>
<proteinExistence type="predicted"/>
<evidence type="ECO:0000313" key="5">
    <source>
        <dbReference type="Proteomes" id="UP000039324"/>
    </source>
</evidence>
<protein>
    <submittedName>
        <fullName evidence="3">Uncharacterized protein</fullName>
    </submittedName>
</protein>
<dbReference type="EMBL" id="CDSF01000101">
    <property type="protein sequence ID" value="CEP00736.1"/>
    <property type="molecule type" value="Genomic_DNA"/>
</dbReference>
<feature type="transmembrane region" description="Helical" evidence="1">
    <location>
        <begin position="537"/>
        <end position="559"/>
    </location>
</feature>
<keyword evidence="5" id="KW-1185">Reference proteome</keyword>
<name>A0A0G4J0D7_PLABS</name>
<dbReference type="EMBL" id="OVEO01000002">
    <property type="protein sequence ID" value="SPQ93783.1"/>
    <property type="molecule type" value="Genomic_DNA"/>
</dbReference>
<accession>A0A0G4J0D7</accession>
<reference evidence="4 6" key="2">
    <citation type="submission" date="2018-03" db="EMBL/GenBank/DDBJ databases">
        <authorList>
            <person name="Fogelqvist J."/>
        </authorList>
    </citation>
    <scope>NUCLEOTIDE SEQUENCE [LARGE SCALE GENOMIC DNA]</scope>
</reference>